<keyword evidence="3 6" id="KW-0687">Ribonucleoprotein</keyword>
<dbReference type="Gene3D" id="3.30.160.20">
    <property type="match status" value="1"/>
</dbReference>
<dbReference type="Pfam" id="PF03719">
    <property type="entry name" value="Ribosomal_S5_C"/>
    <property type="match status" value="1"/>
</dbReference>
<gene>
    <name evidence="10" type="ORF">X798_03762</name>
</gene>
<dbReference type="InterPro" id="IPR013810">
    <property type="entry name" value="Ribosomal_uS5_N"/>
</dbReference>
<dbReference type="FunFam" id="3.30.160.20:FF:000002">
    <property type="entry name" value="40S ribosomal protein S2"/>
    <property type="match status" value="1"/>
</dbReference>
<dbReference type="InterPro" id="IPR020568">
    <property type="entry name" value="Ribosomal_Su5_D2-typ_SF"/>
</dbReference>
<dbReference type="EMBL" id="KZ269996">
    <property type="protein sequence ID" value="OZC09218.1"/>
    <property type="molecule type" value="Genomic_DNA"/>
</dbReference>
<dbReference type="SUPFAM" id="SSF54211">
    <property type="entry name" value="Ribosomal protein S5 domain 2-like"/>
    <property type="match status" value="1"/>
</dbReference>
<reference evidence="10 11" key="1">
    <citation type="submission" date="2015-12" db="EMBL/GenBank/DDBJ databases">
        <title>Draft genome of the nematode, Onchocerca flexuosa.</title>
        <authorList>
            <person name="Mitreva M."/>
        </authorList>
    </citation>
    <scope>NUCLEOTIDE SEQUENCE [LARGE SCALE GENOMIC DNA]</scope>
    <source>
        <strain evidence="10">Red Deer</strain>
    </source>
</reference>
<dbReference type="InterPro" id="IPR014721">
    <property type="entry name" value="Ribsml_uS5_D2-typ_fold_subgr"/>
</dbReference>
<dbReference type="GO" id="GO:0003723">
    <property type="term" value="F:RNA binding"/>
    <property type="evidence" value="ECO:0007669"/>
    <property type="project" value="InterPro"/>
</dbReference>
<dbReference type="GO" id="GO:0022627">
    <property type="term" value="C:cytosolic small ribosomal subunit"/>
    <property type="evidence" value="ECO:0007669"/>
    <property type="project" value="TreeGrafter"/>
</dbReference>
<evidence type="ECO:0000256" key="6">
    <source>
        <dbReference type="PROSITE-ProRule" id="PRU00268"/>
    </source>
</evidence>
<sequence length="274" mass="30477">MDRRGAFQGGFGSGSTGSFDSHGSVDRTEKWFSSTRSQGGGPRRIGSGLRRITLDWDKPWIPVTKLGRLVKDGRVATIEEIYHRSIPVLVGLAEYQIVDLLVPNLKEQVLKILPVQKEVRSGLRTRFRAFVAIGDRNGHVGLGMQCAKRVSTAIRRAIYRAKTAVVPVRRAYWHVEYGLPHTIPCKIMVRYCNVRVTLYPAPRGTGISAPPIVQKLLHLGGIQDCYSSASSYTTLGPVAKATFLAIQRAYLFEPEREKTDEDNAFPELMPLVNS</sequence>
<dbReference type="PROSITE" id="PS50881">
    <property type="entry name" value="S5_DSRBD"/>
    <property type="match status" value="1"/>
</dbReference>
<dbReference type="NCBIfam" id="TIGR01020">
    <property type="entry name" value="uS5_euk_arch"/>
    <property type="match status" value="1"/>
</dbReference>
<evidence type="ECO:0000256" key="1">
    <source>
        <dbReference type="ARBA" id="ARBA00008945"/>
    </source>
</evidence>
<dbReference type="Gene3D" id="3.30.230.10">
    <property type="match status" value="1"/>
</dbReference>
<evidence type="ECO:0000256" key="4">
    <source>
        <dbReference type="ARBA" id="ARBA00035255"/>
    </source>
</evidence>
<accession>A0A238BX67</accession>
<evidence type="ECO:0000259" key="9">
    <source>
        <dbReference type="PROSITE" id="PS50881"/>
    </source>
</evidence>
<comment type="similarity">
    <text evidence="1 7">Belongs to the universal ribosomal protein uS5 family.</text>
</comment>
<keyword evidence="2 6" id="KW-0689">Ribosomal protein</keyword>
<evidence type="ECO:0000313" key="11">
    <source>
        <dbReference type="Proteomes" id="UP000242913"/>
    </source>
</evidence>
<dbReference type="InterPro" id="IPR000851">
    <property type="entry name" value="Ribosomal_uS5"/>
</dbReference>
<evidence type="ECO:0000313" key="10">
    <source>
        <dbReference type="EMBL" id="OZC09218.1"/>
    </source>
</evidence>
<evidence type="ECO:0000256" key="5">
    <source>
        <dbReference type="ARBA" id="ARBA00035407"/>
    </source>
</evidence>
<dbReference type="SUPFAM" id="SSF54768">
    <property type="entry name" value="dsRNA-binding domain-like"/>
    <property type="match status" value="1"/>
</dbReference>
<protein>
    <recommendedName>
        <fullName evidence="4">Small ribosomal subunit protein uS5</fullName>
    </recommendedName>
    <alternativeName>
        <fullName evidence="5">40S ribosomal protein S2</fullName>
    </alternativeName>
</protein>
<dbReference type="InterPro" id="IPR005324">
    <property type="entry name" value="Ribosomal_uS5_C"/>
</dbReference>
<organism evidence="10 11">
    <name type="scientific">Onchocerca flexuosa</name>
    <dbReference type="NCBI Taxonomy" id="387005"/>
    <lineage>
        <taxon>Eukaryota</taxon>
        <taxon>Metazoa</taxon>
        <taxon>Ecdysozoa</taxon>
        <taxon>Nematoda</taxon>
        <taxon>Chromadorea</taxon>
        <taxon>Rhabditida</taxon>
        <taxon>Spirurina</taxon>
        <taxon>Spiruromorpha</taxon>
        <taxon>Filarioidea</taxon>
        <taxon>Onchocercidae</taxon>
        <taxon>Onchocerca</taxon>
    </lineage>
</organism>
<evidence type="ECO:0000256" key="3">
    <source>
        <dbReference type="ARBA" id="ARBA00023274"/>
    </source>
</evidence>
<dbReference type="InterPro" id="IPR005711">
    <property type="entry name" value="Ribosomal_uS5_euk/arc"/>
</dbReference>
<feature type="domain" description="S5 DRBM" evidence="9">
    <location>
        <begin position="105"/>
        <end position="168"/>
    </location>
</feature>
<evidence type="ECO:0000256" key="2">
    <source>
        <dbReference type="ARBA" id="ARBA00022980"/>
    </source>
</evidence>
<dbReference type="FunFam" id="3.30.230.10:FF:000004">
    <property type="entry name" value="40S ribosomal protein S2"/>
    <property type="match status" value="1"/>
</dbReference>
<evidence type="ECO:0000256" key="8">
    <source>
        <dbReference type="SAM" id="MobiDB-lite"/>
    </source>
</evidence>
<dbReference type="GO" id="GO:0006412">
    <property type="term" value="P:translation"/>
    <property type="evidence" value="ECO:0007669"/>
    <property type="project" value="InterPro"/>
</dbReference>
<proteinExistence type="inferred from homology"/>
<dbReference type="GO" id="GO:0003735">
    <property type="term" value="F:structural constituent of ribosome"/>
    <property type="evidence" value="ECO:0007669"/>
    <property type="project" value="UniProtKB-UniRule"/>
</dbReference>
<dbReference type="Pfam" id="PF00333">
    <property type="entry name" value="Ribosomal_S5"/>
    <property type="match status" value="1"/>
</dbReference>
<dbReference type="Proteomes" id="UP000242913">
    <property type="component" value="Unassembled WGS sequence"/>
</dbReference>
<dbReference type="AlphaFoldDB" id="A0A238BX67"/>
<dbReference type="PANTHER" id="PTHR13718">
    <property type="entry name" value="RIBOSOMAL S SUBUNIT"/>
    <property type="match status" value="1"/>
</dbReference>
<keyword evidence="11" id="KW-1185">Reference proteome</keyword>
<dbReference type="PANTHER" id="PTHR13718:SF4">
    <property type="entry name" value="40S RIBOSOMAL PROTEIN S2"/>
    <property type="match status" value="1"/>
</dbReference>
<feature type="region of interest" description="Disordered" evidence="8">
    <location>
        <begin position="1"/>
        <end position="24"/>
    </location>
</feature>
<evidence type="ECO:0000256" key="7">
    <source>
        <dbReference type="RuleBase" id="RU003823"/>
    </source>
</evidence>
<name>A0A238BX67_9BILA</name>
<dbReference type="OrthoDB" id="10253125at2759"/>